<sequence length="433" mass="47312">MDQPGTSLVLGDPQTAGHEQPQSIPLYDCEHYPAGFHPLVHPYLEKGARQGDRDYLAQILQVWSPQIDEENAIHTALFEAIYRGDEVAVQMLLDAGVSPRLTEPCDPHFTPLLAASQAGQLGMAPAIGCLEIAARNGRAELVAFLLDVWGGWTAAERKGALHGAAAARWDGCVDVLLAEPTYEQNDLQVDLEWAIRKRKILPEDPLDRLRRKQLGCVTVAEVEADARRRQRRVIGHLVDAGANPDGPGLYTTDGRLLLFAASQLDYTASMSTLLEKGANARIQGSDGATALHELLRKSPSTSHHGFQYAPQDRLTATQLLLDHGALPDAANEAGETALHLAAQYGSLEQLVASARRGVVEYRIRRRGHLAIRSGTTPLRPRGGWGSRMQKLAESSIGQEENTATRRANKMAPAVVLFPIRRRSPGLYALVLWI</sequence>
<evidence type="ECO:0000256" key="1">
    <source>
        <dbReference type="SAM" id="MobiDB-lite"/>
    </source>
</evidence>
<accession>A0ABR1T4P0</accession>
<keyword evidence="3" id="KW-1185">Reference proteome</keyword>
<dbReference type="InterPro" id="IPR036770">
    <property type="entry name" value="Ankyrin_rpt-contain_sf"/>
</dbReference>
<dbReference type="InterPro" id="IPR002110">
    <property type="entry name" value="Ankyrin_rpt"/>
</dbReference>
<dbReference type="Proteomes" id="UP001480595">
    <property type="component" value="Unassembled WGS sequence"/>
</dbReference>
<dbReference type="PANTHER" id="PTHR24118:SF99">
    <property type="entry name" value="POTE ANKYRIN DOMAIN FAMILY MEMBER 3C-RELATED"/>
    <property type="match status" value="1"/>
</dbReference>
<dbReference type="GeneID" id="92099026"/>
<dbReference type="Gene3D" id="1.25.40.20">
    <property type="entry name" value="Ankyrin repeat-containing domain"/>
    <property type="match status" value="2"/>
</dbReference>
<protein>
    <recommendedName>
        <fullName evidence="4">Ankyrin repeat domain-containing protein</fullName>
    </recommendedName>
</protein>
<evidence type="ECO:0008006" key="4">
    <source>
        <dbReference type="Google" id="ProtNLM"/>
    </source>
</evidence>
<proteinExistence type="predicted"/>
<dbReference type="PANTHER" id="PTHR24118">
    <property type="entry name" value="POTE ANKYRIN DOMAIN"/>
    <property type="match status" value="1"/>
</dbReference>
<dbReference type="Pfam" id="PF13637">
    <property type="entry name" value="Ank_4"/>
    <property type="match status" value="1"/>
</dbReference>
<organism evidence="2 3">
    <name type="scientific">Apiospora phragmitis</name>
    <dbReference type="NCBI Taxonomy" id="2905665"/>
    <lineage>
        <taxon>Eukaryota</taxon>
        <taxon>Fungi</taxon>
        <taxon>Dikarya</taxon>
        <taxon>Ascomycota</taxon>
        <taxon>Pezizomycotina</taxon>
        <taxon>Sordariomycetes</taxon>
        <taxon>Xylariomycetidae</taxon>
        <taxon>Amphisphaeriales</taxon>
        <taxon>Apiosporaceae</taxon>
        <taxon>Apiospora</taxon>
    </lineage>
</organism>
<reference evidence="2 3" key="1">
    <citation type="submission" date="2023-01" db="EMBL/GenBank/DDBJ databases">
        <title>Analysis of 21 Apiospora genomes using comparative genomics revels a genus with tremendous synthesis potential of carbohydrate active enzymes and secondary metabolites.</title>
        <authorList>
            <person name="Sorensen T."/>
        </authorList>
    </citation>
    <scope>NUCLEOTIDE SEQUENCE [LARGE SCALE GENOMIC DNA]</scope>
    <source>
        <strain evidence="2 3">CBS 135458</strain>
    </source>
</reference>
<gene>
    <name evidence="2" type="ORF">PG994_014554</name>
</gene>
<dbReference type="EMBL" id="JAQQWL010000015">
    <property type="protein sequence ID" value="KAK8041547.1"/>
    <property type="molecule type" value="Genomic_DNA"/>
</dbReference>
<dbReference type="SMART" id="SM00248">
    <property type="entry name" value="ANK"/>
    <property type="match status" value="4"/>
</dbReference>
<evidence type="ECO:0000313" key="2">
    <source>
        <dbReference type="EMBL" id="KAK8041547.1"/>
    </source>
</evidence>
<name>A0ABR1T4P0_9PEZI</name>
<dbReference type="RefSeq" id="XP_066709092.1">
    <property type="nucleotide sequence ID" value="XM_066865963.1"/>
</dbReference>
<comment type="caution">
    <text evidence="2">The sequence shown here is derived from an EMBL/GenBank/DDBJ whole genome shotgun (WGS) entry which is preliminary data.</text>
</comment>
<dbReference type="SUPFAM" id="SSF48403">
    <property type="entry name" value="Ankyrin repeat"/>
    <property type="match status" value="1"/>
</dbReference>
<evidence type="ECO:0000313" key="3">
    <source>
        <dbReference type="Proteomes" id="UP001480595"/>
    </source>
</evidence>
<feature type="region of interest" description="Disordered" evidence="1">
    <location>
        <begin position="1"/>
        <end position="21"/>
    </location>
</feature>